<dbReference type="Proteomes" id="UP000580910">
    <property type="component" value="Unassembled WGS sequence"/>
</dbReference>
<feature type="domain" description="SAF" evidence="1">
    <location>
        <begin position="49"/>
        <end position="108"/>
    </location>
</feature>
<gene>
    <name evidence="2" type="ORF">FB382_003274</name>
</gene>
<keyword evidence="3" id="KW-1185">Reference proteome</keyword>
<dbReference type="EMBL" id="JACGXA010000001">
    <property type="protein sequence ID" value="MBA8804983.1"/>
    <property type="molecule type" value="Genomic_DNA"/>
</dbReference>
<comment type="caution">
    <text evidence="2">The sequence shown here is derived from an EMBL/GenBank/DDBJ whole genome shotgun (WGS) entry which is preliminary data.</text>
</comment>
<dbReference type="AlphaFoldDB" id="A0A7W3J2A6"/>
<evidence type="ECO:0000313" key="3">
    <source>
        <dbReference type="Proteomes" id="UP000580910"/>
    </source>
</evidence>
<proteinExistence type="predicted"/>
<dbReference type="RefSeq" id="WP_182540811.1">
    <property type="nucleotide sequence ID" value="NZ_JACGXA010000001.1"/>
</dbReference>
<evidence type="ECO:0000313" key="2">
    <source>
        <dbReference type="EMBL" id="MBA8804983.1"/>
    </source>
</evidence>
<reference evidence="2 3" key="1">
    <citation type="submission" date="2020-07" db="EMBL/GenBank/DDBJ databases">
        <title>Sequencing the genomes of 1000 actinobacteria strains.</title>
        <authorList>
            <person name="Klenk H.-P."/>
        </authorList>
    </citation>
    <scope>NUCLEOTIDE SEQUENCE [LARGE SCALE GENOMIC DNA]</scope>
    <source>
        <strain evidence="2 3">DSM 21349</strain>
    </source>
</reference>
<evidence type="ECO:0000259" key="1">
    <source>
        <dbReference type="SMART" id="SM00858"/>
    </source>
</evidence>
<sequence length="206" mass="21034">MSRSDRARRLLVRVRRGVLRRRRLLAAALTAVAVGSGVHAVVAPPPPRITVLVAARDLPAGSVLARADLAEASYAPGTVPDGLAADAAGRVLAAPLRRGEPVTDVRLVGPALTDGYPGLTAVPVRFPDAGAVALLRVGDRVDVVAADPQGAGATTVAADAPVLAIPAADRSEGTQGRLVVLGVPDGDVERLADAAVRFFLTFALSQ</sequence>
<accession>A0A7W3J2A6</accession>
<dbReference type="CDD" id="cd11614">
    <property type="entry name" value="SAF_CpaB_FlgA_like"/>
    <property type="match status" value="1"/>
</dbReference>
<organism evidence="2 3">
    <name type="scientific">Nocardioides ginsengisegetis</name>
    <dbReference type="NCBI Taxonomy" id="661491"/>
    <lineage>
        <taxon>Bacteria</taxon>
        <taxon>Bacillati</taxon>
        <taxon>Actinomycetota</taxon>
        <taxon>Actinomycetes</taxon>
        <taxon>Propionibacteriales</taxon>
        <taxon>Nocardioidaceae</taxon>
        <taxon>Nocardioides</taxon>
    </lineage>
</organism>
<dbReference type="SMART" id="SM00858">
    <property type="entry name" value="SAF"/>
    <property type="match status" value="1"/>
</dbReference>
<dbReference type="InterPro" id="IPR013974">
    <property type="entry name" value="SAF"/>
</dbReference>
<name>A0A7W3J2A6_9ACTN</name>
<dbReference type="Pfam" id="PF08666">
    <property type="entry name" value="SAF"/>
    <property type="match status" value="1"/>
</dbReference>
<protein>
    <submittedName>
        <fullName evidence="2">Flp pilus assembly protein CpaB</fullName>
    </submittedName>
</protein>